<comment type="pathway">
    <text evidence="8">Cofactor biosynthesis; coenzyme A biosynthesis; CoA from (R)-pantothenate: step 5/5.</text>
</comment>
<comment type="subcellular location">
    <subcellularLocation>
        <location evidence="8">Cytoplasm</location>
    </subcellularLocation>
</comment>
<dbReference type="PROSITE" id="PS51219">
    <property type="entry name" value="DPCK"/>
    <property type="match status" value="1"/>
</dbReference>
<evidence type="ECO:0000256" key="1">
    <source>
        <dbReference type="ARBA" id="ARBA00009018"/>
    </source>
</evidence>
<keyword evidence="11" id="KW-1185">Reference proteome</keyword>
<dbReference type="SUPFAM" id="SSF52540">
    <property type="entry name" value="P-loop containing nucleoside triphosphate hydrolases"/>
    <property type="match status" value="1"/>
</dbReference>
<keyword evidence="6 8" id="KW-0067">ATP-binding</keyword>
<comment type="function">
    <text evidence="8">Catalyzes the phosphorylation of the 3'-hydroxyl group of dephosphocoenzyme A to form coenzyme A.</text>
</comment>
<evidence type="ECO:0000256" key="7">
    <source>
        <dbReference type="ARBA" id="ARBA00022993"/>
    </source>
</evidence>
<dbReference type="GO" id="GO:0015937">
    <property type="term" value="P:coenzyme A biosynthetic process"/>
    <property type="evidence" value="ECO:0007669"/>
    <property type="project" value="UniProtKB-UniRule"/>
</dbReference>
<keyword evidence="4 8" id="KW-0547">Nucleotide-binding</keyword>
<reference evidence="10" key="1">
    <citation type="submission" date="2020-08" db="EMBL/GenBank/DDBJ databases">
        <title>Taxonomic study for Lactobacillus species isolated from hardwood bark.</title>
        <authorList>
            <person name="Tohno M."/>
            <person name="Tanizawa Y."/>
        </authorList>
    </citation>
    <scope>NUCLEOTIDE SEQUENCE</scope>
    <source>
        <strain evidence="10">B40</strain>
    </source>
</reference>
<name>A0A916QG51_9LACO</name>
<evidence type="ECO:0000256" key="8">
    <source>
        <dbReference type="HAMAP-Rule" id="MF_00376"/>
    </source>
</evidence>
<dbReference type="Gene3D" id="3.40.50.300">
    <property type="entry name" value="P-loop containing nucleotide triphosphate hydrolases"/>
    <property type="match status" value="1"/>
</dbReference>
<organism evidence="10 11">
    <name type="scientific">Lactobacillus corticis</name>
    <dbReference type="NCBI Taxonomy" id="2201249"/>
    <lineage>
        <taxon>Bacteria</taxon>
        <taxon>Bacillati</taxon>
        <taxon>Bacillota</taxon>
        <taxon>Bacilli</taxon>
        <taxon>Lactobacillales</taxon>
        <taxon>Lactobacillaceae</taxon>
        <taxon>Lactobacillus</taxon>
    </lineage>
</organism>
<evidence type="ECO:0000256" key="3">
    <source>
        <dbReference type="ARBA" id="ARBA00022679"/>
    </source>
</evidence>
<dbReference type="PANTHER" id="PTHR10695">
    <property type="entry name" value="DEPHOSPHO-COA KINASE-RELATED"/>
    <property type="match status" value="1"/>
</dbReference>
<evidence type="ECO:0000256" key="6">
    <source>
        <dbReference type="ARBA" id="ARBA00022840"/>
    </source>
</evidence>
<evidence type="ECO:0000256" key="5">
    <source>
        <dbReference type="ARBA" id="ARBA00022777"/>
    </source>
</evidence>
<gene>
    <name evidence="8 10" type="primary">coaE</name>
    <name evidence="10" type="ORF">LCB40_05460</name>
</gene>
<dbReference type="GO" id="GO:0004140">
    <property type="term" value="F:dephospho-CoA kinase activity"/>
    <property type="evidence" value="ECO:0007669"/>
    <property type="project" value="UniProtKB-UniRule"/>
</dbReference>
<dbReference type="CDD" id="cd02022">
    <property type="entry name" value="DPCK"/>
    <property type="match status" value="1"/>
</dbReference>
<dbReference type="NCBIfam" id="TIGR00152">
    <property type="entry name" value="dephospho-CoA kinase"/>
    <property type="match status" value="1"/>
</dbReference>
<dbReference type="AlphaFoldDB" id="A0A916QG51"/>
<dbReference type="RefSeq" id="WP_212780362.1">
    <property type="nucleotide sequence ID" value="NZ_BMAY01000003.1"/>
</dbReference>
<keyword evidence="2 8" id="KW-0963">Cytoplasm</keyword>
<dbReference type="EC" id="2.7.1.24" evidence="8 9"/>
<sequence>MTFILGLTGGIATGKSVADQYFKAQKLPVVDSDQIAHRLMEPGQSSWQAILAHFGSAYLNPDQTINRKKLGHLVFSNPQALAKLNELTHPLILAEIRSELAAYRAAGKKIVIYDAPLMLETGSQRLCDKVLVISLPHQLQIERLMARDGLSQGQAEARIASQMPLAEKVAKADYVIENTGTIKDLERKLAQLLEDLESEA</sequence>
<dbReference type="InterPro" id="IPR001977">
    <property type="entry name" value="Depp_CoAkinase"/>
</dbReference>
<dbReference type="GO" id="GO:0005737">
    <property type="term" value="C:cytoplasm"/>
    <property type="evidence" value="ECO:0007669"/>
    <property type="project" value="UniProtKB-SubCell"/>
</dbReference>
<dbReference type="Proteomes" id="UP000677218">
    <property type="component" value="Unassembled WGS sequence"/>
</dbReference>
<comment type="catalytic activity">
    <reaction evidence="8">
        <text>3'-dephospho-CoA + ATP = ADP + CoA + H(+)</text>
        <dbReference type="Rhea" id="RHEA:18245"/>
        <dbReference type="ChEBI" id="CHEBI:15378"/>
        <dbReference type="ChEBI" id="CHEBI:30616"/>
        <dbReference type="ChEBI" id="CHEBI:57287"/>
        <dbReference type="ChEBI" id="CHEBI:57328"/>
        <dbReference type="ChEBI" id="CHEBI:456216"/>
        <dbReference type="EC" id="2.7.1.24"/>
    </reaction>
</comment>
<comment type="similarity">
    <text evidence="1 8">Belongs to the CoaE family.</text>
</comment>
<dbReference type="Pfam" id="PF01121">
    <property type="entry name" value="CoaE"/>
    <property type="match status" value="1"/>
</dbReference>
<evidence type="ECO:0000256" key="4">
    <source>
        <dbReference type="ARBA" id="ARBA00022741"/>
    </source>
</evidence>
<dbReference type="PANTHER" id="PTHR10695:SF46">
    <property type="entry name" value="BIFUNCTIONAL COENZYME A SYNTHASE-RELATED"/>
    <property type="match status" value="1"/>
</dbReference>
<protein>
    <recommendedName>
        <fullName evidence="8 9">Dephospho-CoA kinase</fullName>
        <ecNumber evidence="8 9">2.7.1.24</ecNumber>
    </recommendedName>
    <alternativeName>
        <fullName evidence="8">Dephosphocoenzyme A kinase</fullName>
    </alternativeName>
</protein>
<proteinExistence type="inferred from homology"/>
<dbReference type="GO" id="GO:0005524">
    <property type="term" value="F:ATP binding"/>
    <property type="evidence" value="ECO:0007669"/>
    <property type="project" value="UniProtKB-UniRule"/>
</dbReference>
<dbReference type="FunFam" id="3.40.50.300:FF:000991">
    <property type="entry name" value="Dephospho-CoA kinase"/>
    <property type="match status" value="1"/>
</dbReference>
<keyword evidence="7 8" id="KW-0173">Coenzyme A biosynthesis</keyword>
<dbReference type="HAMAP" id="MF_00376">
    <property type="entry name" value="Dephospho_CoA_kinase"/>
    <property type="match status" value="1"/>
</dbReference>
<comment type="caution">
    <text evidence="10">The sequence shown here is derived from an EMBL/GenBank/DDBJ whole genome shotgun (WGS) entry which is preliminary data.</text>
</comment>
<accession>A0A916QG51</accession>
<dbReference type="InterPro" id="IPR027417">
    <property type="entry name" value="P-loop_NTPase"/>
</dbReference>
<evidence type="ECO:0000256" key="2">
    <source>
        <dbReference type="ARBA" id="ARBA00022490"/>
    </source>
</evidence>
<evidence type="ECO:0000256" key="9">
    <source>
        <dbReference type="NCBIfam" id="TIGR00152"/>
    </source>
</evidence>
<evidence type="ECO:0000313" key="11">
    <source>
        <dbReference type="Proteomes" id="UP000677218"/>
    </source>
</evidence>
<keyword evidence="5 8" id="KW-0418">Kinase</keyword>
<feature type="binding site" evidence="8">
    <location>
        <begin position="12"/>
        <end position="17"/>
    </location>
    <ligand>
        <name>ATP</name>
        <dbReference type="ChEBI" id="CHEBI:30616"/>
    </ligand>
</feature>
<dbReference type="EMBL" id="BMAY01000003">
    <property type="protein sequence ID" value="GFZ26666.1"/>
    <property type="molecule type" value="Genomic_DNA"/>
</dbReference>
<evidence type="ECO:0000313" key="10">
    <source>
        <dbReference type="EMBL" id="GFZ26666.1"/>
    </source>
</evidence>
<keyword evidence="3 8" id="KW-0808">Transferase</keyword>